<protein>
    <submittedName>
        <fullName evidence="3">Uncharacterized protein</fullName>
    </submittedName>
</protein>
<feature type="compositionally biased region" description="Basic and acidic residues" evidence="2">
    <location>
        <begin position="77"/>
        <end position="87"/>
    </location>
</feature>
<feature type="region of interest" description="Disordered" evidence="2">
    <location>
        <begin position="77"/>
        <end position="96"/>
    </location>
</feature>
<dbReference type="GO" id="GO:0000166">
    <property type="term" value="F:nucleotide binding"/>
    <property type="evidence" value="ECO:0007669"/>
    <property type="project" value="InterPro"/>
</dbReference>
<dbReference type="Proteomes" id="UP001237642">
    <property type="component" value="Unassembled WGS sequence"/>
</dbReference>
<keyword evidence="1" id="KW-0460">Magnesium</keyword>
<proteinExistence type="predicted"/>
<dbReference type="SUPFAM" id="SSF81660">
    <property type="entry name" value="Metal cation-transporting ATPase, ATP-binding domain N"/>
    <property type="match status" value="1"/>
</dbReference>
<accession>A0AAD8IT56</accession>
<keyword evidence="4" id="KW-1185">Reference proteome</keyword>
<evidence type="ECO:0000313" key="3">
    <source>
        <dbReference type="EMBL" id="KAK1389605.1"/>
    </source>
</evidence>
<reference evidence="3" key="2">
    <citation type="submission" date="2023-05" db="EMBL/GenBank/DDBJ databases">
        <authorList>
            <person name="Schelkunov M.I."/>
        </authorList>
    </citation>
    <scope>NUCLEOTIDE SEQUENCE</scope>
    <source>
        <strain evidence="3">Hsosn_3</strain>
        <tissue evidence="3">Leaf</tissue>
    </source>
</reference>
<gene>
    <name evidence="3" type="ORF">POM88_017783</name>
</gene>
<dbReference type="PANTHER" id="PTHR24093">
    <property type="entry name" value="CATION TRANSPORTING ATPASE"/>
    <property type="match status" value="1"/>
</dbReference>
<dbReference type="GO" id="GO:0005886">
    <property type="term" value="C:plasma membrane"/>
    <property type="evidence" value="ECO:0007669"/>
    <property type="project" value="TreeGrafter"/>
</dbReference>
<evidence type="ECO:0000313" key="4">
    <source>
        <dbReference type="Proteomes" id="UP001237642"/>
    </source>
</evidence>
<dbReference type="Gene3D" id="3.40.1110.10">
    <property type="entry name" value="Calcium-transporting ATPase, cytoplasmic domain N"/>
    <property type="match status" value="1"/>
</dbReference>
<sequence length="187" mass="20900">MTVVEAYVGIKKMSPPEDYSQLQTEVSSLLHQGIAMNTTGSVFSSKDGKTTEVSGSPTEKAILQWAVKSGMKFDNDKMKEEPARDGETEPMAENSNLEVRVDAIVLNLSENCRQDKMEEPARDGETKPVAENSNLEVRVDAIVLNLSKNCRQPNQSRQLARLRTLYCHKIIGSALNIWKDLPIYELE</sequence>
<evidence type="ECO:0000256" key="1">
    <source>
        <dbReference type="ARBA" id="ARBA00022842"/>
    </source>
</evidence>
<reference evidence="3" key="1">
    <citation type="submission" date="2023-02" db="EMBL/GenBank/DDBJ databases">
        <title>Genome of toxic invasive species Heracleum sosnowskyi carries increased number of genes despite the absence of recent whole-genome duplications.</title>
        <authorList>
            <person name="Schelkunov M."/>
            <person name="Shtratnikova V."/>
            <person name="Makarenko M."/>
            <person name="Klepikova A."/>
            <person name="Omelchenko D."/>
            <person name="Novikova G."/>
            <person name="Obukhova E."/>
            <person name="Bogdanov V."/>
            <person name="Penin A."/>
            <person name="Logacheva M."/>
        </authorList>
    </citation>
    <scope>NUCLEOTIDE SEQUENCE</scope>
    <source>
        <strain evidence="3">Hsosn_3</strain>
        <tissue evidence="3">Leaf</tissue>
    </source>
</reference>
<dbReference type="EMBL" id="JAUIZM010000004">
    <property type="protein sequence ID" value="KAK1389605.1"/>
    <property type="molecule type" value="Genomic_DNA"/>
</dbReference>
<dbReference type="PANTHER" id="PTHR24093:SF520">
    <property type="entry name" value="CALCIUM-TRANSPORTING ATPASE 9, PLASMA MEMBRANE-TYPE"/>
    <property type="match status" value="1"/>
</dbReference>
<evidence type="ECO:0000256" key="2">
    <source>
        <dbReference type="SAM" id="MobiDB-lite"/>
    </source>
</evidence>
<organism evidence="3 4">
    <name type="scientific">Heracleum sosnowskyi</name>
    <dbReference type="NCBI Taxonomy" id="360622"/>
    <lineage>
        <taxon>Eukaryota</taxon>
        <taxon>Viridiplantae</taxon>
        <taxon>Streptophyta</taxon>
        <taxon>Embryophyta</taxon>
        <taxon>Tracheophyta</taxon>
        <taxon>Spermatophyta</taxon>
        <taxon>Magnoliopsida</taxon>
        <taxon>eudicotyledons</taxon>
        <taxon>Gunneridae</taxon>
        <taxon>Pentapetalae</taxon>
        <taxon>asterids</taxon>
        <taxon>campanulids</taxon>
        <taxon>Apiales</taxon>
        <taxon>Apiaceae</taxon>
        <taxon>Apioideae</taxon>
        <taxon>apioid superclade</taxon>
        <taxon>Tordylieae</taxon>
        <taxon>Tordyliinae</taxon>
        <taxon>Heracleum</taxon>
    </lineage>
</organism>
<name>A0AAD8IT56_9APIA</name>
<dbReference type="InterPro" id="IPR023299">
    <property type="entry name" value="ATPase_P-typ_cyto_dom_N"/>
</dbReference>
<comment type="caution">
    <text evidence="3">The sequence shown here is derived from an EMBL/GenBank/DDBJ whole genome shotgun (WGS) entry which is preliminary data.</text>
</comment>
<dbReference type="AlphaFoldDB" id="A0AAD8IT56"/>
<dbReference type="GO" id="GO:0005388">
    <property type="term" value="F:P-type calcium transporter activity"/>
    <property type="evidence" value="ECO:0007669"/>
    <property type="project" value="TreeGrafter"/>
</dbReference>